<dbReference type="SUPFAM" id="SSF81383">
    <property type="entry name" value="F-box domain"/>
    <property type="match status" value="1"/>
</dbReference>
<dbReference type="Proteomes" id="UP000604825">
    <property type="component" value="Unassembled WGS sequence"/>
</dbReference>
<keyword evidence="5" id="KW-1185">Reference proteome</keyword>
<dbReference type="EMBL" id="CAJGYO010000010">
    <property type="protein sequence ID" value="CAD6257759.1"/>
    <property type="molecule type" value="Genomic_DNA"/>
</dbReference>
<dbReference type="InterPro" id="IPR036047">
    <property type="entry name" value="F-box-like_dom_sf"/>
</dbReference>
<dbReference type="Pfam" id="PF00646">
    <property type="entry name" value="F-box"/>
    <property type="match status" value="1"/>
</dbReference>
<organism evidence="4 5">
    <name type="scientific">Miscanthus lutarioriparius</name>
    <dbReference type="NCBI Taxonomy" id="422564"/>
    <lineage>
        <taxon>Eukaryota</taxon>
        <taxon>Viridiplantae</taxon>
        <taxon>Streptophyta</taxon>
        <taxon>Embryophyta</taxon>
        <taxon>Tracheophyta</taxon>
        <taxon>Spermatophyta</taxon>
        <taxon>Magnoliopsida</taxon>
        <taxon>Liliopsida</taxon>
        <taxon>Poales</taxon>
        <taxon>Poaceae</taxon>
        <taxon>PACMAD clade</taxon>
        <taxon>Panicoideae</taxon>
        <taxon>Andropogonodae</taxon>
        <taxon>Andropogoneae</taxon>
        <taxon>Saccharinae</taxon>
        <taxon>Miscanthus</taxon>
    </lineage>
</organism>
<feature type="domain" description="F-box associated beta-propeller type 3" evidence="3">
    <location>
        <begin position="106"/>
        <end position="299"/>
    </location>
</feature>
<feature type="region of interest" description="Disordered" evidence="1">
    <location>
        <begin position="402"/>
        <end position="425"/>
    </location>
</feature>
<dbReference type="InterPro" id="IPR001810">
    <property type="entry name" value="F-box_dom"/>
</dbReference>
<feature type="domain" description="F-box" evidence="2">
    <location>
        <begin position="10"/>
        <end position="46"/>
    </location>
</feature>
<dbReference type="Pfam" id="PF08268">
    <property type="entry name" value="FBA_3"/>
    <property type="match status" value="1"/>
</dbReference>
<dbReference type="Gene3D" id="1.20.1280.50">
    <property type="match status" value="1"/>
</dbReference>
<dbReference type="OrthoDB" id="591557at2759"/>
<accession>A0A811QET6</accession>
<dbReference type="NCBIfam" id="TIGR01640">
    <property type="entry name" value="F_box_assoc_1"/>
    <property type="match status" value="1"/>
</dbReference>
<evidence type="ECO:0000313" key="4">
    <source>
        <dbReference type="EMBL" id="CAD6257759.1"/>
    </source>
</evidence>
<evidence type="ECO:0000259" key="3">
    <source>
        <dbReference type="Pfam" id="PF08268"/>
    </source>
</evidence>
<evidence type="ECO:0000259" key="2">
    <source>
        <dbReference type="Pfam" id="PF00646"/>
    </source>
</evidence>
<dbReference type="PANTHER" id="PTHR31672">
    <property type="entry name" value="BNACNNG10540D PROTEIN"/>
    <property type="match status" value="1"/>
</dbReference>
<dbReference type="CDD" id="cd22157">
    <property type="entry name" value="F-box_AtFBW1-like"/>
    <property type="match status" value="1"/>
</dbReference>
<dbReference type="AlphaFoldDB" id="A0A811QET6"/>
<reference evidence="4" key="1">
    <citation type="submission" date="2020-10" db="EMBL/GenBank/DDBJ databases">
        <authorList>
            <person name="Han B."/>
            <person name="Lu T."/>
            <person name="Zhao Q."/>
            <person name="Huang X."/>
            <person name="Zhao Y."/>
        </authorList>
    </citation>
    <scope>NUCLEOTIDE SEQUENCE</scope>
</reference>
<evidence type="ECO:0000256" key="1">
    <source>
        <dbReference type="SAM" id="MobiDB-lite"/>
    </source>
</evidence>
<name>A0A811QET6_9POAL</name>
<evidence type="ECO:0000313" key="5">
    <source>
        <dbReference type="Proteomes" id="UP000604825"/>
    </source>
</evidence>
<sequence>MAEVAGGGPSLPEDLLIWEILTRLPVKPLLRCRAVCRSWRRRLTSDAKFLLAHHRRQASLPLLTSWDEDTHERRIDVLDHRTGERHPVGRTTGRTAASEDDFQDDLHVFASCDGLIVLHAYGGLEICNPATRQRAPLTRLHGAACISALYPHRPSGSYRVLCCFKRAEDGHAVYHVHTVGSGELRCVGEPPGPWASGDLAMAVSMMGFLDPPVLADGRIYWHPLKLPGGNAGNGKGKVNNMLVFDTMSESFQHLLSPVDGPFLELFEMNNGALGLYHYRGSSTDLWVLKDHRSWSWSLNTRIKLDVLFFSLLPVMDPEGDVLVLSDRGESGILWQYLHHISGANGSLLALYKWSAYLRLTRQRLKASLVRHDFFWMEGNAGSMDEKPLFDGLSTVVVLRDDNSESSQQDGVTHDSELSRNNSTAD</sequence>
<protein>
    <recommendedName>
        <fullName evidence="6">F-box domain-containing protein</fullName>
    </recommendedName>
</protein>
<dbReference type="InterPro" id="IPR050796">
    <property type="entry name" value="SCF_F-box_component"/>
</dbReference>
<dbReference type="InterPro" id="IPR017451">
    <property type="entry name" value="F-box-assoc_interact_dom"/>
</dbReference>
<dbReference type="PANTHER" id="PTHR31672:SF2">
    <property type="entry name" value="F-BOX DOMAIN-CONTAINING PROTEIN"/>
    <property type="match status" value="1"/>
</dbReference>
<evidence type="ECO:0008006" key="6">
    <source>
        <dbReference type="Google" id="ProtNLM"/>
    </source>
</evidence>
<proteinExistence type="predicted"/>
<comment type="caution">
    <text evidence="4">The sequence shown here is derived from an EMBL/GenBank/DDBJ whole genome shotgun (WGS) entry which is preliminary data.</text>
</comment>
<gene>
    <name evidence="4" type="ORF">NCGR_LOCUS41243</name>
</gene>
<dbReference type="InterPro" id="IPR013187">
    <property type="entry name" value="F-box-assoc_dom_typ3"/>
</dbReference>